<protein>
    <submittedName>
        <fullName evidence="9">FtsX-like permease family protein</fullName>
    </submittedName>
</protein>
<feature type="domain" description="ABC3 transporter permease C-terminal" evidence="7">
    <location>
        <begin position="288"/>
        <end position="401"/>
    </location>
</feature>
<dbReference type="Pfam" id="PF02687">
    <property type="entry name" value="FtsX"/>
    <property type="match status" value="2"/>
</dbReference>
<evidence type="ECO:0000256" key="4">
    <source>
        <dbReference type="ARBA" id="ARBA00022989"/>
    </source>
</evidence>
<feature type="transmembrane region" description="Helical" evidence="6">
    <location>
        <begin position="716"/>
        <end position="737"/>
    </location>
</feature>
<feature type="transmembrane region" description="Helical" evidence="6">
    <location>
        <begin position="673"/>
        <end position="695"/>
    </location>
</feature>
<keyword evidence="4 6" id="KW-1133">Transmembrane helix</keyword>
<feature type="transmembrane region" description="Helical" evidence="6">
    <location>
        <begin position="21"/>
        <end position="41"/>
    </location>
</feature>
<evidence type="ECO:0000256" key="5">
    <source>
        <dbReference type="ARBA" id="ARBA00023136"/>
    </source>
</evidence>
<dbReference type="RefSeq" id="WP_150086021.1">
    <property type="nucleotide sequence ID" value="NZ_VWSF01000001.1"/>
</dbReference>
<feature type="domain" description="MacB-like periplasmic core" evidence="8">
    <location>
        <begin position="20"/>
        <end position="234"/>
    </location>
</feature>
<dbReference type="InterPro" id="IPR025857">
    <property type="entry name" value="MacB_PCD"/>
</dbReference>
<evidence type="ECO:0000313" key="9">
    <source>
        <dbReference type="EMBL" id="KAA5549025.1"/>
    </source>
</evidence>
<sequence length="796" mass="89090">MFQNYFKIALRNLLKQKFYTFINVAGLTLSISCCLLIFLFVQNELSYDNFHSKSDRLYRVLRVAAMNGEEGKIPYTSGPYGRALVNDFPEDIQAAVRVMPGNTLVTIGNKSFQENEFVLADSNFFQVFSFPLVKGDPKTALAGPDDLVISEELATKYFGTENPIGKVIQLDKTEIGKISGVMANVPENSHLKFDMVASLKAAEKQEWFYVWRNNAMYTYVLLASATQVPALESKFPAFMDKYMSKEFKEWGDKTNLELQPLPEIYLAGGTIFDGVEHGSRTNVYMFSAIALFILVIACINFMNLASARSVGRAKEVGVRKVLGAYKKNLIAQFLSESTLLALVSVVLSVGMIMLVMPYFNALAEKNLAVPFADVRLYLFLLGVAVLVGLLAGSYPAFFLSAFQPVKVLKGRLTTGAGNSIMRKTLVVFQFSISIFLIIGTAVIFRQMHYMQNKNLGFTKEQVIKMPMNNSEIREREQTFISRVKQLSGVKNISVMSGEPGGFHDRFTFDVPEKPNEKWNFRTVFTDYDYLPTMGIKLLAGRNISKAFPTDSTKAIILNESAAKHLGWTVNEAIGKEIEDLGFGSDTHNRRKVVGVVQDYHFSSLKDPIEPMVIMMRNDHRVAAIRLAPGNPKTALAAIEKVYTETAPQYPFEYTFLDEEFAKLYRTEQKQAQIFTVFSILAIFIACLGLFGLASYTTEQRRKEIGIRKILGASTTGIVSLLSFDFLKLVLLANLLAWPLAWYAMHQWLANFSYRINLGLAIFLLAGVLALIIAILTISFQAVKVAVANPVNALREE</sequence>
<comment type="caution">
    <text evidence="9">The sequence shown here is derived from an EMBL/GenBank/DDBJ whole genome shotgun (WGS) entry which is preliminary data.</text>
</comment>
<evidence type="ECO:0000256" key="1">
    <source>
        <dbReference type="ARBA" id="ARBA00004651"/>
    </source>
</evidence>
<dbReference type="Proteomes" id="UP000323426">
    <property type="component" value="Unassembled WGS sequence"/>
</dbReference>
<dbReference type="PANTHER" id="PTHR30572">
    <property type="entry name" value="MEMBRANE COMPONENT OF TRANSPORTER-RELATED"/>
    <property type="match status" value="1"/>
</dbReference>
<dbReference type="EMBL" id="VWSF01000001">
    <property type="protein sequence ID" value="KAA5549025.1"/>
    <property type="molecule type" value="Genomic_DNA"/>
</dbReference>
<dbReference type="GO" id="GO:0005886">
    <property type="term" value="C:plasma membrane"/>
    <property type="evidence" value="ECO:0007669"/>
    <property type="project" value="UniProtKB-SubCell"/>
</dbReference>
<evidence type="ECO:0000259" key="8">
    <source>
        <dbReference type="Pfam" id="PF12704"/>
    </source>
</evidence>
<gene>
    <name evidence="9" type="ORF">F0145_00015</name>
</gene>
<proteinExistence type="predicted"/>
<name>A0A5M6DUB6_9BACT</name>
<feature type="transmembrane region" description="Helical" evidence="6">
    <location>
        <begin position="329"/>
        <end position="356"/>
    </location>
</feature>
<accession>A0A5M6DUB6</accession>
<evidence type="ECO:0000256" key="3">
    <source>
        <dbReference type="ARBA" id="ARBA00022692"/>
    </source>
</evidence>
<evidence type="ECO:0000256" key="2">
    <source>
        <dbReference type="ARBA" id="ARBA00022475"/>
    </source>
</evidence>
<feature type="domain" description="ABC3 transporter permease C-terminal" evidence="7">
    <location>
        <begin position="676"/>
        <end position="784"/>
    </location>
</feature>
<evidence type="ECO:0000256" key="6">
    <source>
        <dbReference type="SAM" id="Phobius"/>
    </source>
</evidence>
<keyword evidence="10" id="KW-1185">Reference proteome</keyword>
<feature type="transmembrane region" description="Helical" evidence="6">
    <location>
        <begin position="423"/>
        <end position="444"/>
    </location>
</feature>
<evidence type="ECO:0000313" key="10">
    <source>
        <dbReference type="Proteomes" id="UP000323426"/>
    </source>
</evidence>
<feature type="transmembrane region" description="Helical" evidence="6">
    <location>
        <begin position="376"/>
        <end position="402"/>
    </location>
</feature>
<dbReference type="GO" id="GO:0022857">
    <property type="term" value="F:transmembrane transporter activity"/>
    <property type="evidence" value="ECO:0007669"/>
    <property type="project" value="TreeGrafter"/>
</dbReference>
<dbReference type="PANTHER" id="PTHR30572:SF18">
    <property type="entry name" value="ABC-TYPE MACROLIDE FAMILY EXPORT SYSTEM PERMEASE COMPONENT 2"/>
    <property type="match status" value="1"/>
</dbReference>
<keyword evidence="3 6" id="KW-0812">Transmembrane</keyword>
<comment type="subcellular location">
    <subcellularLocation>
        <location evidence="1">Cell membrane</location>
        <topology evidence="1">Multi-pass membrane protein</topology>
    </subcellularLocation>
</comment>
<evidence type="ECO:0000259" key="7">
    <source>
        <dbReference type="Pfam" id="PF02687"/>
    </source>
</evidence>
<dbReference type="Pfam" id="PF12704">
    <property type="entry name" value="MacB_PCD"/>
    <property type="match status" value="1"/>
</dbReference>
<keyword evidence="5 6" id="KW-0472">Membrane</keyword>
<dbReference type="PROSITE" id="PS51257">
    <property type="entry name" value="PROKAR_LIPOPROTEIN"/>
    <property type="match status" value="1"/>
</dbReference>
<feature type="transmembrane region" description="Helical" evidence="6">
    <location>
        <begin position="757"/>
        <end position="779"/>
    </location>
</feature>
<keyword evidence="2" id="KW-1003">Cell membrane</keyword>
<reference evidence="9 10" key="1">
    <citation type="submission" date="2019-09" db="EMBL/GenBank/DDBJ databases">
        <title>Genome sequence and assembly of Adhaeribacter sp.</title>
        <authorList>
            <person name="Chhetri G."/>
        </authorList>
    </citation>
    <scope>NUCLEOTIDE SEQUENCE [LARGE SCALE GENOMIC DNA]</scope>
    <source>
        <strain evidence="9 10">DK36</strain>
    </source>
</reference>
<feature type="transmembrane region" description="Helical" evidence="6">
    <location>
        <begin position="283"/>
        <end position="305"/>
    </location>
</feature>
<dbReference type="InterPro" id="IPR003838">
    <property type="entry name" value="ABC3_permease_C"/>
</dbReference>
<organism evidence="9 10">
    <name type="scientific">Adhaeribacter rhizoryzae</name>
    <dbReference type="NCBI Taxonomy" id="2607907"/>
    <lineage>
        <taxon>Bacteria</taxon>
        <taxon>Pseudomonadati</taxon>
        <taxon>Bacteroidota</taxon>
        <taxon>Cytophagia</taxon>
        <taxon>Cytophagales</taxon>
        <taxon>Hymenobacteraceae</taxon>
        <taxon>Adhaeribacter</taxon>
    </lineage>
</organism>
<dbReference type="InterPro" id="IPR050250">
    <property type="entry name" value="Macrolide_Exporter_MacB"/>
</dbReference>
<dbReference type="AlphaFoldDB" id="A0A5M6DUB6"/>